<dbReference type="PANTHER" id="PTHR35402">
    <property type="entry name" value="INTEGRAL MEMBRANE PROTEIN-RELATED"/>
    <property type="match status" value="1"/>
</dbReference>
<dbReference type="EMBL" id="CP104395">
    <property type="protein sequence ID" value="WEL19960.1"/>
    <property type="molecule type" value="Genomic_DNA"/>
</dbReference>
<feature type="transmembrane region" description="Helical" evidence="6">
    <location>
        <begin position="297"/>
        <end position="323"/>
    </location>
</feature>
<comment type="subcellular location">
    <subcellularLocation>
        <location evidence="1">Cell membrane</location>
        <topology evidence="1">Multi-pass membrane protein</topology>
    </subcellularLocation>
</comment>
<proteinExistence type="predicted"/>
<evidence type="ECO:0000256" key="4">
    <source>
        <dbReference type="ARBA" id="ARBA00022989"/>
    </source>
</evidence>
<dbReference type="RefSeq" id="WP_347721789.1">
    <property type="nucleotide sequence ID" value="NZ_CP104395.1"/>
</dbReference>
<dbReference type="GeneID" id="90590403"/>
<evidence type="ECO:0000256" key="2">
    <source>
        <dbReference type="ARBA" id="ARBA00022475"/>
    </source>
</evidence>
<feature type="transmembrane region" description="Helical" evidence="6">
    <location>
        <begin position="21"/>
        <end position="41"/>
    </location>
</feature>
<dbReference type="InterPro" id="IPR018076">
    <property type="entry name" value="T2SS_GspF_dom"/>
</dbReference>
<sequence length="405" mass="44707">MDRETGYSLKLRNFWREQRDLVTMIAAAAVLGSLIAGFNILNHQNAIHKYSLDEDRRISGDNATSFSFELDNPQLAAETTIDLVFSRGVGSSNPLVVSVNGQEASTIQGETTTVSLDSGILAESNNVTIKRRNFAFSDVTLTDASVTSLTNMQRLAFVALNFSAILLIFTPIGYVKYRQYQRRQRMEQEFPEFLREIVEGTRAGMSLPQAIQNTESEGYNGLEEHIEKMNNQMEWGVPFDKVLSQFGEKTGSPVVRRSVDTIIQAYSSGGNIQDVLESVGDNIRSVKKLKEERQSQLYGEMMTGYIVYFIFIGILIALTNYLLPNLAQASGSFGGSVSLFGSGGSGGSLQENISSYKNWFSTLVYLQSVFSGLIIGKLAEGELRAGLKHTAILFAVGYLSVTFFL</sequence>
<accession>A0ABY8CHG4</accession>
<keyword evidence="5 6" id="KW-0472">Membrane</keyword>
<evidence type="ECO:0000259" key="7">
    <source>
        <dbReference type="Pfam" id="PF00482"/>
    </source>
</evidence>
<evidence type="ECO:0000313" key="8">
    <source>
        <dbReference type="EMBL" id="WEL19960.1"/>
    </source>
</evidence>
<dbReference type="InterPro" id="IPR056569">
    <property type="entry name" value="ArlJ-like"/>
</dbReference>
<evidence type="ECO:0000256" key="1">
    <source>
        <dbReference type="ARBA" id="ARBA00004651"/>
    </source>
</evidence>
<dbReference type="Pfam" id="PF00482">
    <property type="entry name" value="T2SSF"/>
    <property type="match status" value="1"/>
</dbReference>
<dbReference type="PANTHER" id="PTHR35402:SF1">
    <property type="entry name" value="TYPE II SECRETION SYSTEM PROTEIN GSPF DOMAIN-CONTAINING PROTEIN"/>
    <property type="match status" value="1"/>
</dbReference>
<dbReference type="InterPro" id="IPR042094">
    <property type="entry name" value="T2SS_GspF_sf"/>
</dbReference>
<organism evidence="8 9">
    <name type="scientific">Candidatus Nanohalococcus occultus</name>
    <dbReference type="NCBI Taxonomy" id="2978047"/>
    <lineage>
        <taxon>Archaea</taxon>
        <taxon>Candidatus Nanohalarchaeota</taxon>
        <taxon>Candidatus Nanohalarchaeota incertae sedis</taxon>
        <taxon>Candidatus Nanohalococcus</taxon>
    </lineage>
</organism>
<protein>
    <submittedName>
        <fullName evidence="8">Archaeal flagellar protein FlaJ</fullName>
    </submittedName>
</protein>
<keyword evidence="8" id="KW-0969">Cilium</keyword>
<dbReference type="Proteomes" id="UP001218034">
    <property type="component" value="Chromosome"/>
</dbReference>
<evidence type="ECO:0000313" key="9">
    <source>
        <dbReference type="Proteomes" id="UP001218034"/>
    </source>
</evidence>
<keyword evidence="8" id="KW-0282">Flagellum</keyword>
<evidence type="ECO:0000256" key="5">
    <source>
        <dbReference type="ARBA" id="ARBA00023136"/>
    </source>
</evidence>
<keyword evidence="8" id="KW-0966">Cell projection</keyword>
<dbReference type="Gene3D" id="1.20.81.30">
    <property type="entry name" value="Type II secretion system (T2SS), domain F"/>
    <property type="match status" value="1"/>
</dbReference>
<keyword evidence="2" id="KW-1003">Cell membrane</keyword>
<feature type="domain" description="Type II secretion system protein GspF" evidence="7">
    <location>
        <begin position="193"/>
        <end position="318"/>
    </location>
</feature>
<keyword evidence="9" id="KW-1185">Reference proteome</keyword>
<reference evidence="8 9" key="1">
    <citation type="submission" date="2022-09" db="EMBL/GenBank/DDBJ databases">
        <title>Xylan utilization by haloarchaea-nanohaloarchaea associations.</title>
        <authorList>
            <person name="Yakimov M."/>
        </authorList>
    </citation>
    <scope>NUCLEOTIDE SEQUENCE [LARGE SCALE GENOMIC DNA]</scope>
    <source>
        <strain evidence="8 9">SVXNc</strain>
    </source>
</reference>
<evidence type="ECO:0000256" key="3">
    <source>
        <dbReference type="ARBA" id="ARBA00022692"/>
    </source>
</evidence>
<feature type="transmembrane region" description="Helical" evidence="6">
    <location>
        <begin position="155"/>
        <end position="175"/>
    </location>
</feature>
<keyword evidence="3 6" id="KW-0812">Transmembrane</keyword>
<name>A0ABY8CHG4_9ARCH</name>
<gene>
    <name evidence="8" type="primary">flaJ3</name>
    <name evidence="8" type="ORF">SVXNc_0965</name>
</gene>
<evidence type="ECO:0000256" key="6">
    <source>
        <dbReference type="SAM" id="Phobius"/>
    </source>
</evidence>
<keyword evidence="4 6" id="KW-1133">Transmembrane helix</keyword>